<dbReference type="EMBL" id="CAJNDS010002829">
    <property type="protein sequence ID" value="CAE7611842.1"/>
    <property type="molecule type" value="Genomic_DNA"/>
</dbReference>
<feature type="compositionally biased region" description="Basic and acidic residues" evidence="10">
    <location>
        <begin position="169"/>
        <end position="264"/>
    </location>
</feature>
<gene>
    <name evidence="11" type="primary">Cep162</name>
    <name evidence="11" type="ORF">SNAT2548_LOCUS34780</name>
</gene>
<dbReference type="InterPro" id="IPR038774">
    <property type="entry name" value="CEP162-like"/>
</dbReference>
<evidence type="ECO:0000256" key="5">
    <source>
        <dbReference type="ARBA" id="ARBA00022701"/>
    </source>
</evidence>
<comment type="similarity">
    <text evidence="2">Belongs to the CEP162 family.</text>
</comment>
<proteinExistence type="inferred from homology"/>
<feature type="compositionally biased region" description="Basic and acidic residues" evidence="10">
    <location>
        <begin position="277"/>
        <end position="341"/>
    </location>
</feature>
<accession>A0A812V7K5</accession>
<feature type="compositionally biased region" description="Polar residues" evidence="10">
    <location>
        <begin position="100"/>
        <end position="111"/>
    </location>
</feature>
<protein>
    <recommendedName>
        <fullName evidence="3">Centrosomal protein of 162 kDa</fullName>
    </recommendedName>
</protein>
<dbReference type="GO" id="GO:0005879">
    <property type="term" value="C:axonemal microtubule"/>
    <property type="evidence" value="ECO:0007669"/>
    <property type="project" value="TreeGrafter"/>
</dbReference>
<feature type="coiled-coil region" evidence="9">
    <location>
        <begin position="578"/>
        <end position="612"/>
    </location>
</feature>
<dbReference type="PANTHER" id="PTHR34031:SF1">
    <property type="entry name" value="CENTROSOMAL PROTEIN OF 162 KDA"/>
    <property type="match status" value="1"/>
</dbReference>
<dbReference type="GO" id="GO:0060271">
    <property type="term" value="P:cilium assembly"/>
    <property type="evidence" value="ECO:0007669"/>
    <property type="project" value="TreeGrafter"/>
</dbReference>
<evidence type="ECO:0000256" key="6">
    <source>
        <dbReference type="ARBA" id="ARBA00022794"/>
    </source>
</evidence>
<dbReference type="OrthoDB" id="2157184at2759"/>
<evidence type="ECO:0000313" key="12">
    <source>
        <dbReference type="Proteomes" id="UP000604046"/>
    </source>
</evidence>
<evidence type="ECO:0000256" key="9">
    <source>
        <dbReference type="SAM" id="Coils"/>
    </source>
</evidence>
<keyword evidence="12" id="KW-1185">Reference proteome</keyword>
<keyword evidence="7 9" id="KW-0175">Coiled coil</keyword>
<feature type="region of interest" description="Disordered" evidence="10">
    <location>
        <begin position="1"/>
        <end position="422"/>
    </location>
</feature>
<dbReference type="GO" id="GO:0005814">
    <property type="term" value="C:centriole"/>
    <property type="evidence" value="ECO:0007669"/>
    <property type="project" value="UniProtKB-SubCell"/>
</dbReference>
<evidence type="ECO:0000256" key="1">
    <source>
        <dbReference type="ARBA" id="ARBA00004114"/>
    </source>
</evidence>
<evidence type="ECO:0000256" key="2">
    <source>
        <dbReference type="ARBA" id="ARBA00009485"/>
    </source>
</evidence>
<keyword evidence="6" id="KW-0970">Cilium biogenesis/degradation</keyword>
<dbReference type="PANTHER" id="PTHR34031">
    <property type="entry name" value="CENTROSOMAL PROTEIN OF 162 KDA"/>
    <property type="match status" value="1"/>
</dbReference>
<dbReference type="Proteomes" id="UP000604046">
    <property type="component" value="Unassembled WGS sequence"/>
</dbReference>
<reference evidence="11" key="1">
    <citation type="submission" date="2021-02" db="EMBL/GenBank/DDBJ databases">
        <authorList>
            <person name="Dougan E. K."/>
            <person name="Rhodes N."/>
            <person name="Thang M."/>
            <person name="Chan C."/>
        </authorList>
    </citation>
    <scope>NUCLEOTIDE SEQUENCE</scope>
</reference>
<evidence type="ECO:0000256" key="10">
    <source>
        <dbReference type="SAM" id="MobiDB-lite"/>
    </source>
</evidence>
<keyword evidence="8" id="KW-0206">Cytoskeleton</keyword>
<keyword evidence="4" id="KW-0963">Cytoplasm</keyword>
<feature type="coiled-coil region" evidence="9">
    <location>
        <begin position="641"/>
        <end position="776"/>
    </location>
</feature>
<evidence type="ECO:0000313" key="11">
    <source>
        <dbReference type="EMBL" id="CAE7611842.1"/>
    </source>
</evidence>
<feature type="compositionally biased region" description="Low complexity" evidence="10">
    <location>
        <begin position="33"/>
        <end position="46"/>
    </location>
</feature>
<organism evidence="11 12">
    <name type="scientific">Symbiodinium natans</name>
    <dbReference type="NCBI Taxonomy" id="878477"/>
    <lineage>
        <taxon>Eukaryota</taxon>
        <taxon>Sar</taxon>
        <taxon>Alveolata</taxon>
        <taxon>Dinophyceae</taxon>
        <taxon>Suessiales</taxon>
        <taxon>Symbiodiniaceae</taxon>
        <taxon>Symbiodinium</taxon>
    </lineage>
</organism>
<keyword evidence="5" id="KW-0493">Microtubule</keyword>
<feature type="compositionally biased region" description="Polar residues" evidence="10">
    <location>
        <begin position="121"/>
        <end position="138"/>
    </location>
</feature>
<comment type="caution">
    <text evidence="11">The sequence shown here is derived from an EMBL/GenBank/DDBJ whole genome shotgun (WGS) entry which is preliminary data.</text>
</comment>
<evidence type="ECO:0000256" key="4">
    <source>
        <dbReference type="ARBA" id="ARBA00022490"/>
    </source>
</evidence>
<feature type="region of interest" description="Disordered" evidence="10">
    <location>
        <begin position="897"/>
        <end position="928"/>
    </location>
</feature>
<feature type="compositionally biased region" description="Basic and acidic residues" evidence="10">
    <location>
        <begin position="351"/>
        <end position="404"/>
    </location>
</feature>
<comment type="subcellular location">
    <subcellularLocation>
        <location evidence="1">Cytoplasm</location>
        <location evidence="1">Cytoskeleton</location>
        <location evidence="1">Microtubule organizing center</location>
        <location evidence="1">Centrosome</location>
        <location evidence="1">Centriole</location>
    </subcellularLocation>
</comment>
<evidence type="ECO:0000256" key="7">
    <source>
        <dbReference type="ARBA" id="ARBA00023054"/>
    </source>
</evidence>
<feature type="coiled-coil region" evidence="9">
    <location>
        <begin position="518"/>
        <end position="545"/>
    </location>
</feature>
<evidence type="ECO:0000256" key="8">
    <source>
        <dbReference type="ARBA" id="ARBA00023212"/>
    </source>
</evidence>
<sequence length="1201" mass="135715">MDDDFDRFLEASNDDEESFLQPARNVASRDVPSRSPVRGGSPSYRGSGDGYARKYGGGYRSSDPLASIDLSSLPIPDRVAPKSKGKAAAAGESRGRAEPSSSPTVRSGMRQSSERSERGNKTPSAKSEPSKTKPSPTHSDSESSVSHGHSEGDATGTGAMASIFANFKAEMEQQLRESAEEQKRQEEERERKKIEEEERRKKEAEEEENRLKELEARKKREAEEAERKQLELELQRKEEENRKRVAAEAEARRLQEEKEEEEKQKKRKAQEAQEAAEAERKQQELRQREAKEAEIREERKKREEAAEARRKQEEEQRMKEIEESERRIREEAEAKKARDEEGSGDIPKQQLDAHHVKDAQEDGKDTTSDVKEEPTKDDREDVKEVRRDIETYSHTKTEISDVRPKASGRSQTQGRCTKRKEDELHSEEAAYRLVLLFSSLHVWSEQCRGNRRARNNVQSDRTRQSQVCRTLAETVAVTLDRSWMLQVFACWSRFCAITASSALDQVAKDQLAVAAQQVADSTSKNAMLLEQVAHLQEEFAKVSQERDVLSGDLEAVLHKAGGQPNLQEVPDMHSRGDTARLEADLQLAEKMLRACEKENENLANQNRQLRQGARLRREEVDGRQLQLVAELNAAKASADVNPASMARLADLERELAAVKERADEHAKELERCREAKRQLEREVISGPLPKAQSAELEQAEARLLQSQGEVSELQAKLVFYAQGQQEMEEDRRQVLRLGEELRAALGENAELRKRPAKEAGKKIAELRKQNEELHECLRKRHPDSLLALIKACEPPLEEKRKLSELKGRVVELEAQLAEQDALYDRRIRALRAQYDHMRHEYERRASMNRVIEIDEPKPPKRAAPDREAVLQARIKDLERQVEHTKSYYLSKLRKREPLVPSKASKPAALNSGHGHHAHSEARHLQHIQQLQMQLQAHEDRIEELLQASASPASPPIQAQLPDLCKDPACSKTFLRLFLASPEAFAMLAFCAIQRWLVYAARPAHPGPHEALVSMTSPCPAMQSFLAMASDRPCWLALVCLVVCWIRRELYEILGKDLMNLLCRHQLGFRMEISSTGMSKETGVMRREVGDAAVHSDASLEDGDLSSDASKYAARFGGKEVRKLRDDCTGLKEANECTSTEVQQSAAACESHKAPKGADFYRCTWKKSEPNHGDEPAIPAECFLDEKAGPCSTWGDSSSPAE</sequence>
<dbReference type="AlphaFoldDB" id="A0A812V7K5"/>
<name>A0A812V7K5_9DINO</name>
<evidence type="ECO:0000256" key="3">
    <source>
        <dbReference type="ARBA" id="ARBA00021406"/>
    </source>
</evidence>